<gene>
    <name evidence="2" type="ORF">EIM44_07785</name>
</gene>
<dbReference type="Gene3D" id="3.40.50.1820">
    <property type="entry name" value="alpha/beta hydrolase"/>
    <property type="match status" value="1"/>
</dbReference>
<dbReference type="InterPro" id="IPR050471">
    <property type="entry name" value="AB_hydrolase"/>
</dbReference>
<dbReference type="InterPro" id="IPR000073">
    <property type="entry name" value="AB_hydrolase_1"/>
</dbReference>
<evidence type="ECO:0000259" key="1">
    <source>
        <dbReference type="Pfam" id="PF00561"/>
    </source>
</evidence>
<comment type="caution">
    <text evidence="2">The sequence shown here is derived from an EMBL/GenBank/DDBJ whole genome shotgun (WGS) entry which is preliminary data.</text>
</comment>
<accession>A0A3R8LEF5</accession>
<dbReference type="InterPro" id="IPR029058">
    <property type="entry name" value="AB_hydrolase_fold"/>
</dbReference>
<protein>
    <submittedName>
        <fullName evidence="2">Alpha/beta fold hydrolase</fullName>
    </submittedName>
</protein>
<dbReference type="STRING" id="1263831.F543_22870"/>
<evidence type="ECO:0000313" key="3">
    <source>
        <dbReference type="Proteomes" id="UP000276010"/>
    </source>
</evidence>
<feature type="domain" description="AB hydrolase-1" evidence="1">
    <location>
        <begin position="6"/>
        <end position="64"/>
    </location>
</feature>
<keyword evidence="2" id="KW-0378">Hydrolase</keyword>
<dbReference type="RefSeq" id="WP_125135065.1">
    <property type="nucleotide sequence ID" value="NZ_RRUC01000028.1"/>
</dbReference>
<proteinExistence type="predicted"/>
<dbReference type="EMBL" id="RRUC01000028">
    <property type="protein sequence ID" value="RRN02467.1"/>
    <property type="molecule type" value="Genomic_DNA"/>
</dbReference>
<dbReference type="PANTHER" id="PTHR43433">
    <property type="entry name" value="HYDROLASE, ALPHA/BETA FOLD FAMILY PROTEIN"/>
    <property type="match status" value="1"/>
</dbReference>
<dbReference type="GO" id="GO:0004806">
    <property type="term" value="F:triacylglycerol lipase activity"/>
    <property type="evidence" value="ECO:0007669"/>
    <property type="project" value="TreeGrafter"/>
</dbReference>
<dbReference type="GO" id="GO:0046503">
    <property type="term" value="P:glycerolipid catabolic process"/>
    <property type="evidence" value="ECO:0007669"/>
    <property type="project" value="TreeGrafter"/>
</dbReference>
<organism evidence="2 3">
    <name type="scientific">Bibersteinia trehalosi</name>
    <name type="common">Pasteurella trehalosi</name>
    <dbReference type="NCBI Taxonomy" id="47735"/>
    <lineage>
        <taxon>Bacteria</taxon>
        <taxon>Pseudomonadati</taxon>
        <taxon>Pseudomonadota</taxon>
        <taxon>Gammaproteobacteria</taxon>
        <taxon>Pasteurellales</taxon>
        <taxon>Pasteurellaceae</taxon>
        <taxon>Bibersteinia</taxon>
    </lineage>
</organism>
<dbReference type="Proteomes" id="UP000276010">
    <property type="component" value="Unassembled WGS sequence"/>
</dbReference>
<dbReference type="PANTHER" id="PTHR43433:SF5">
    <property type="entry name" value="AB HYDROLASE-1 DOMAIN-CONTAINING PROTEIN"/>
    <property type="match status" value="1"/>
</dbReference>
<feature type="non-terminal residue" evidence="2">
    <location>
        <position position="140"/>
    </location>
</feature>
<dbReference type="SUPFAM" id="SSF53474">
    <property type="entry name" value="alpha/beta-Hydrolases"/>
    <property type="match status" value="1"/>
</dbReference>
<reference evidence="2 3" key="1">
    <citation type="submission" date="2018-11" db="EMBL/GenBank/DDBJ databases">
        <title>Whole genome sequence of Bibersteinia trehalosi strain OADDL-BT1 an multidrug resistant pathogen isolate.</title>
        <authorList>
            <person name="Couger M."/>
            <person name="Ramachandran A."/>
        </authorList>
    </citation>
    <scope>NUCLEOTIDE SEQUENCE [LARGE SCALE GENOMIC DNA]</scope>
    <source>
        <strain evidence="2 3">OADDL-BT1</strain>
    </source>
</reference>
<sequence length="140" mass="15355">PGSTPYDIVDLTNDAISILDGYKIDKAHFVGISLGGLISQIASIKFADRVNSLTLMSSGPWGDSDPTIPEMDTSILDFHSKAGTVNWTNEDSVVNYLIQGAELMSGKKQFDKQRSEKLIRAEFNRANNYISMFNHAALQG</sequence>
<feature type="non-terminal residue" evidence="2">
    <location>
        <position position="1"/>
    </location>
</feature>
<dbReference type="Pfam" id="PF00561">
    <property type="entry name" value="Abhydrolase_1"/>
    <property type="match status" value="1"/>
</dbReference>
<dbReference type="AlphaFoldDB" id="A0A3R8LEF5"/>
<name>A0A3R8LEF5_BIBTR</name>
<evidence type="ECO:0000313" key="2">
    <source>
        <dbReference type="EMBL" id="RRN02467.1"/>
    </source>
</evidence>